<proteinExistence type="predicted"/>
<dbReference type="RefSeq" id="WP_082816817.1">
    <property type="nucleotide sequence ID" value="NZ_LSGP01000017.1"/>
</dbReference>
<name>A0A154BRR9_ANASB</name>
<evidence type="ECO:0000313" key="2">
    <source>
        <dbReference type="Proteomes" id="UP000076268"/>
    </source>
</evidence>
<accession>A0A154BRR9</accession>
<dbReference type="AlphaFoldDB" id="A0A154BRR9"/>
<keyword evidence="2" id="KW-1185">Reference proteome</keyword>
<gene>
    <name evidence="1" type="ORF">AXX12_09485</name>
</gene>
<organism evidence="1 2">
    <name type="scientific">Anaerosporomusa subterranea</name>
    <dbReference type="NCBI Taxonomy" id="1794912"/>
    <lineage>
        <taxon>Bacteria</taxon>
        <taxon>Bacillati</taxon>
        <taxon>Bacillota</taxon>
        <taxon>Negativicutes</taxon>
        <taxon>Acetonemataceae</taxon>
        <taxon>Anaerosporomusa</taxon>
    </lineage>
</organism>
<dbReference type="EMBL" id="LSGP01000017">
    <property type="protein sequence ID" value="KYZ76646.1"/>
    <property type="molecule type" value="Genomic_DNA"/>
</dbReference>
<evidence type="ECO:0000313" key="1">
    <source>
        <dbReference type="EMBL" id="KYZ76646.1"/>
    </source>
</evidence>
<sequence>MSFLLLLIALAAVLAVAVWLFLLRQGDAEFMFLTDSRAEFTLQEITQDKAVFVSQVPFVNRGTQDGTLVDVFPRHLLPVEYFDSVNVAAKITIASQPRKDDYWEAVIIESGKGDAVILTVILTAKNGDIVSSLSEMVDMPIDIVYQVVARCNWYLHKSRLVMRAEEIAAAMAEVSAKGGVAK</sequence>
<dbReference type="Proteomes" id="UP000076268">
    <property type="component" value="Unassembled WGS sequence"/>
</dbReference>
<reference evidence="1 2" key="1">
    <citation type="submission" date="2016-02" db="EMBL/GenBank/DDBJ databases">
        <title>Anaerosporomusa subterraneum gen. nov., sp. nov., a spore-forming obligate anaerobe isolated from saprolite.</title>
        <authorList>
            <person name="Choi J.K."/>
            <person name="Shah M."/>
            <person name="Yee N."/>
        </authorList>
    </citation>
    <scope>NUCLEOTIDE SEQUENCE [LARGE SCALE GENOMIC DNA]</scope>
    <source>
        <strain evidence="1 2">RU4</strain>
    </source>
</reference>
<protein>
    <submittedName>
        <fullName evidence="1">Uncharacterized protein</fullName>
    </submittedName>
</protein>
<comment type="caution">
    <text evidence="1">The sequence shown here is derived from an EMBL/GenBank/DDBJ whole genome shotgun (WGS) entry which is preliminary data.</text>
</comment>
<dbReference type="STRING" id="1794912.AXX12_09485"/>
<dbReference type="OrthoDB" id="1665274at2"/>